<name>A0ACB7SAY6_HYAAI</name>
<proteinExistence type="predicted"/>
<gene>
    <name evidence="1" type="ORF">HPB50_022960</name>
</gene>
<keyword evidence="2" id="KW-1185">Reference proteome</keyword>
<dbReference type="Proteomes" id="UP000821845">
    <property type="component" value="Chromosome 5"/>
</dbReference>
<dbReference type="EMBL" id="CM023485">
    <property type="protein sequence ID" value="KAH6931226.1"/>
    <property type="molecule type" value="Genomic_DNA"/>
</dbReference>
<evidence type="ECO:0000313" key="2">
    <source>
        <dbReference type="Proteomes" id="UP000821845"/>
    </source>
</evidence>
<accession>A0ACB7SAY6</accession>
<organism evidence="1 2">
    <name type="scientific">Hyalomma asiaticum</name>
    <name type="common">Tick</name>
    <dbReference type="NCBI Taxonomy" id="266040"/>
    <lineage>
        <taxon>Eukaryota</taxon>
        <taxon>Metazoa</taxon>
        <taxon>Ecdysozoa</taxon>
        <taxon>Arthropoda</taxon>
        <taxon>Chelicerata</taxon>
        <taxon>Arachnida</taxon>
        <taxon>Acari</taxon>
        <taxon>Parasitiformes</taxon>
        <taxon>Ixodida</taxon>
        <taxon>Ixodoidea</taxon>
        <taxon>Ixodidae</taxon>
        <taxon>Hyalomminae</taxon>
        <taxon>Hyalomma</taxon>
    </lineage>
</organism>
<reference evidence="1" key="1">
    <citation type="submission" date="2020-05" db="EMBL/GenBank/DDBJ databases">
        <title>Large-scale comparative analyses of tick genomes elucidate their genetic diversity and vector capacities.</title>
        <authorList>
            <person name="Jia N."/>
            <person name="Wang J."/>
            <person name="Shi W."/>
            <person name="Du L."/>
            <person name="Sun Y."/>
            <person name="Zhan W."/>
            <person name="Jiang J."/>
            <person name="Wang Q."/>
            <person name="Zhang B."/>
            <person name="Ji P."/>
            <person name="Sakyi L.B."/>
            <person name="Cui X."/>
            <person name="Yuan T."/>
            <person name="Jiang B."/>
            <person name="Yang W."/>
            <person name="Lam T.T.-Y."/>
            <person name="Chang Q."/>
            <person name="Ding S."/>
            <person name="Wang X."/>
            <person name="Zhu J."/>
            <person name="Ruan X."/>
            <person name="Zhao L."/>
            <person name="Wei J."/>
            <person name="Que T."/>
            <person name="Du C."/>
            <person name="Cheng J."/>
            <person name="Dai P."/>
            <person name="Han X."/>
            <person name="Huang E."/>
            <person name="Gao Y."/>
            <person name="Liu J."/>
            <person name="Shao H."/>
            <person name="Ye R."/>
            <person name="Li L."/>
            <person name="Wei W."/>
            <person name="Wang X."/>
            <person name="Wang C."/>
            <person name="Yang T."/>
            <person name="Huo Q."/>
            <person name="Li W."/>
            <person name="Guo W."/>
            <person name="Chen H."/>
            <person name="Zhou L."/>
            <person name="Ni X."/>
            <person name="Tian J."/>
            <person name="Zhou Y."/>
            <person name="Sheng Y."/>
            <person name="Liu T."/>
            <person name="Pan Y."/>
            <person name="Xia L."/>
            <person name="Li J."/>
            <person name="Zhao F."/>
            <person name="Cao W."/>
        </authorList>
    </citation>
    <scope>NUCLEOTIDE SEQUENCE</scope>
    <source>
        <strain evidence="1">Hyas-2018</strain>
    </source>
</reference>
<protein>
    <submittedName>
        <fullName evidence="1">Uncharacterized protein</fullName>
    </submittedName>
</protein>
<evidence type="ECO:0000313" key="1">
    <source>
        <dbReference type="EMBL" id="KAH6931226.1"/>
    </source>
</evidence>
<sequence length="119" mass="12857">MGSRWRPATCAVPVELIYALVLPTELLHDFTEEELIVTGQDSIRHAGHAASVNVLARCGAASGDDGSEAAEQQQQRTPATREARIATPARMRNARRCRCSPVALGPETEVRSPRATEHG</sequence>
<comment type="caution">
    <text evidence="1">The sequence shown here is derived from an EMBL/GenBank/DDBJ whole genome shotgun (WGS) entry which is preliminary data.</text>
</comment>